<keyword evidence="1" id="KW-0472">Membrane</keyword>
<organism evidence="2 3">
    <name type="scientific">Dyadobacter endophyticus</name>
    <dbReference type="NCBI Taxonomy" id="1749036"/>
    <lineage>
        <taxon>Bacteria</taxon>
        <taxon>Pseudomonadati</taxon>
        <taxon>Bacteroidota</taxon>
        <taxon>Cytophagia</taxon>
        <taxon>Cytophagales</taxon>
        <taxon>Spirosomataceae</taxon>
        <taxon>Dyadobacter</taxon>
    </lineage>
</organism>
<gene>
    <name evidence="2" type="ORF">GCM10007423_25130</name>
</gene>
<evidence type="ECO:0000256" key="1">
    <source>
        <dbReference type="SAM" id="Phobius"/>
    </source>
</evidence>
<name>A0ABQ1YS61_9BACT</name>
<keyword evidence="3" id="KW-1185">Reference proteome</keyword>
<dbReference type="RefSeq" id="WP_188932560.1">
    <property type="nucleotide sequence ID" value="NZ_BMIA01000002.1"/>
</dbReference>
<feature type="transmembrane region" description="Helical" evidence="1">
    <location>
        <begin position="21"/>
        <end position="38"/>
    </location>
</feature>
<dbReference type="EMBL" id="BMIA01000002">
    <property type="protein sequence ID" value="GGH34309.1"/>
    <property type="molecule type" value="Genomic_DNA"/>
</dbReference>
<reference evidence="3" key="1">
    <citation type="journal article" date="2019" name="Int. J. Syst. Evol. Microbiol.">
        <title>The Global Catalogue of Microorganisms (GCM) 10K type strain sequencing project: providing services to taxonomists for standard genome sequencing and annotation.</title>
        <authorList>
            <consortium name="The Broad Institute Genomics Platform"/>
            <consortium name="The Broad Institute Genome Sequencing Center for Infectious Disease"/>
            <person name="Wu L."/>
            <person name="Ma J."/>
        </authorList>
    </citation>
    <scope>NUCLEOTIDE SEQUENCE [LARGE SCALE GENOMIC DNA]</scope>
    <source>
        <strain evidence="3">CGMCC 1.15288</strain>
    </source>
</reference>
<evidence type="ECO:0000313" key="2">
    <source>
        <dbReference type="EMBL" id="GGH34309.1"/>
    </source>
</evidence>
<comment type="caution">
    <text evidence="2">The sequence shown here is derived from an EMBL/GenBank/DDBJ whole genome shotgun (WGS) entry which is preliminary data.</text>
</comment>
<evidence type="ECO:0000313" key="3">
    <source>
        <dbReference type="Proteomes" id="UP000600214"/>
    </source>
</evidence>
<dbReference type="Proteomes" id="UP000600214">
    <property type="component" value="Unassembled WGS sequence"/>
</dbReference>
<keyword evidence="1" id="KW-0812">Transmembrane</keyword>
<protein>
    <submittedName>
        <fullName evidence="2">Uncharacterized protein</fullName>
    </submittedName>
</protein>
<sequence>MPSKRGKKSKFRKVLIPVLKWASAIIPVCAFIYILYYYKQFDFLKKQEVVKTETKVLSSGDSLQAGVGRSGEELAAKINITTNEWHPVGGLAIHTMELENTSATPVKSVEVEFKYLNDVQAVLTSKIVTIKTPLPAGKTTKVSGLSVGYVNNAVVGCDAKVLSARK</sequence>
<keyword evidence="1" id="KW-1133">Transmembrane helix</keyword>
<accession>A0ABQ1YS61</accession>
<proteinExistence type="predicted"/>